<protein>
    <submittedName>
        <fullName evidence="2">Uncharacterized protein</fullName>
    </submittedName>
</protein>
<name>A0A914VW64_9BILA</name>
<proteinExistence type="predicted"/>
<sequence>MGIANGDPRAAFVDQYSESKTEQEYEVDEKTLLVELVHTDRPEETAKDYFRNHHLADFNLLVFVTGQSMRKKDKEIASIVRQKNINCIFVRSACDRDLRPILDDLEEQKAKKQNLKKLGLEKYLPDIEKYSSLKGVECYFVSSCCFYKNCSATNKRAFGLDEDKLKNTILGC</sequence>
<evidence type="ECO:0000313" key="2">
    <source>
        <dbReference type="WBParaSite" id="PSAMB.scaffold2519size22771.g18096.t1"/>
    </source>
</evidence>
<dbReference type="AlphaFoldDB" id="A0A914VW64"/>
<dbReference type="InterPro" id="IPR027417">
    <property type="entry name" value="P-loop_NTPase"/>
</dbReference>
<dbReference type="PANTHER" id="PTHR14143:SF1">
    <property type="entry name" value="IRG-TYPE G DOMAIN-CONTAINING PROTEIN"/>
    <property type="match status" value="1"/>
</dbReference>
<dbReference type="WBParaSite" id="PSAMB.scaffold2519size22771.g18096.t1">
    <property type="protein sequence ID" value="PSAMB.scaffold2519size22771.g18096.t1"/>
    <property type="gene ID" value="PSAMB.scaffold2519size22771.g18096"/>
</dbReference>
<dbReference type="Gene3D" id="3.40.50.300">
    <property type="entry name" value="P-loop containing nucleotide triphosphate hydrolases"/>
    <property type="match status" value="1"/>
</dbReference>
<accession>A0A914VW64</accession>
<evidence type="ECO:0000313" key="1">
    <source>
        <dbReference type="Proteomes" id="UP000887566"/>
    </source>
</evidence>
<keyword evidence="1" id="KW-1185">Reference proteome</keyword>
<dbReference type="PANTHER" id="PTHR14143">
    <property type="entry name" value="INTERFERON-INDUCIBLE GTPASE FAMILY MEMBER"/>
    <property type="match status" value="1"/>
</dbReference>
<organism evidence="1 2">
    <name type="scientific">Plectus sambesii</name>
    <dbReference type="NCBI Taxonomy" id="2011161"/>
    <lineage>
        <taxon>Eukaryota</taxon>
        <taxon>Metazoa</taxon>
        <taxon>Ecdysozoa</taxon>
        <taxon>Nematoda</taxon>
        <taxon>Chromadorea</taxon>
        <taxon>Plectida</taxon>
        <taxon>Plectina</taxon>
        <taxon>Plectoidea</taxon>
        <taxon>Plectidae</taxon>
        <taxon>Plectus</taxon>
    </lineage>
</organism>
<reference evidence="2" key="1">
    <citation type="submission" date="2022-11" db="UniProtKB">
        <authorList>
            <consortium name="WormBaseParasite"/>
        </authorList>
    </citation>
    <scope>IDENTIFICATION</scope>
</reference>
<dbReference type="Proteomes" id="UP000887566">
    <property type="component" value="Unplaced"/>
</dbReference>